<gene>
    <name evidence="2" type="ORF">ACFFK0_04060</name>
</gene>
<dbReference type="Proteomes" id="UP001589776">
    <property type="component" value="Unassembled WGS sequence"/>
</dbReference>
<sequence length="242" mass="25127">MAALQRYIRHTRTFGTLIAVLCGLLLAASAALPVFPKQHDTLGSQQLEQSLRGQGLALTPIGDTAYAAGAAASSLHGIDIGPLAGVWPQRYRIGTAEASAGNAPPRTETDSIPAPGPATEAESRPVSGPSPEAGSAAQKPESAAKEKPMPAEGSAARESGAEPAPADVPADETIAVYVFKSAAERVIAEDELQLAYRSPGPPLNPVIFRRGNVLLLYWPSLIINQSGTTYGDALQRALNSLS</sequence>
<evidence type="ECO:0008006" key="4">
    <source>
        <dbReference type="Google" id="ProtNLM"/>
    </source>
</evidence>
<comment type="caution">
    <text evidence="2">The sequence shown here is derived from an EMBL/GenBank/DDBJ whole genome shotgun (WGS) entry which is preliminary data.</text>
</comment>
<accession>A0ABV6DG55</accession>
<evidence type="ECO:0000313" key="2">
    <source>
        <dbReference type="EMBL" id="MFC0211633.1"/>
    </source>
</evidence>
<feature type="region of interest" description="Disordered" evidence="1">
    <location>
        <begin position="97"/>
        <end position="167"/>
    </location>
</feature>
<evidence type="ECO:0000256" key="1">
    <source>
        <dbReference type="SAM" id="MobiDB-lite"/>
    </source>
</evidence>
<feature type="compositionally biased region" description="Low complexity" evidence="1">
    <location>
        <begin position="150"/>
        <end position="167"/>
    </location>
</feature>
<name>A0ABV6DG55_9BACL</name>
<keyword evidence="3" id="KW-1185">Reference proteome</keyword>
<organism evidence="2 3">
    <name type="scientific">Paenibacillus chartarius</name>
    <dbReference type="NCBI Taxonomy" id="747481"/>
    <lineage>
        <taxon>Bacteria</taxon>
        <taxon>Bacillati</taxon>
        <taxon>Bacillota</taxon>
        <taxon>Bacilli</taxon>
        <taxon>Bacillales</taxon>
        <taxon>Paenibacillaceae</taxon>
        <taxon>Paenibacillus</taxon>
    </lineage>
</organism>
<evidence type="ECO:0000313" key="3">
    <source>
        <dbReference type="Proteomes" id="UP001589776"/>
    </source>
</evidence>
<proteinExistence type="predicted"/>
<reference evidence="2 3" key="1">
    <citation type="submission" date="2024-09" db="EMBL/GenBank/DDBJ databases">
        <authorList>
            <person name="Sun Q."/>
            <person name="Mori K."/>
        </authorList>
    </citation>
    <scope>NUCLEOTIDE SEQUENCE [LARGE SCALE GENOMIC DNA]</scope>
    <source>
        <strain evidence="2 3">CCM 7759</strain>
    </source>
</reference>
<dbReference type="EMBL" id="JBHLWN010000021">
    <property type="protein sequence ID" value="MFC0211633.1"/>
    <property type="molecule type" value="Genomic_DNA"/>
</dbReference>
<dbReference type="RefSeq" id="WP_377468618.1">
    <property type="nucleotide sequence ID" value="NZ_JBHLWN010000021.1"/>
</dbReference>
<protein>
    <recommendedName>
        <fullName evidence="4">DUF4367 domain-containing protein</fullName>
    </recommendedName>
</protein>